<gene>
    <name evidence="1" type="ORF">RPERSI_LOCUS14801</name>
</gene>
<feature type="non-terminal residue" evidence="1">
    <location>
        <position position="190"/>
    </location>
</feature>
<keyword evidence="2" id="KW-1185">Reference proteome</keyword>
<accession>A0ACA9QL33</accession>
<dbReference type="Proteomes" id="UP000789920">
    <property type="component" value="Unassembled WGS sequence"/>
</dbReference>
<protein>
    <submittedName>
        <fullName evidence="1">35319_t:CDS:1</fullName>
    </submittedName>
</protein>
<comment type="caution">
    <text evidence="1">The sequence shown here is derived from an EMBL/GenBank/DDBJ whole genome shotgun (WGS) entry which is preliminary data.</text>
</comment>
<reference evidence="1" key="1">
    <citation type="submission" date="2021-06" db="EMBL/GenBank/DDBJ databases">
        <authorList>
            <person name="Kallberg Y."/>
            <person name="Tangrot J."/>
            <person name="Rosling A."/>
        </authorList>
    </citation>
    <scope>NUCLEOTIDE SEQUENCE</scope>
    <source>
        <strain evidence="1">MA461A</strain>
    </source>
</reference>
<organism evidence="1 2">
    <name type="scientific">Racocetra persica</name>
    <dbReference type="NCBI Taxonomy" id="160502"/>
    <lineage>
        <taxon>Eukaryota</taxon>
        <taxon>Fungi</taxon>
        <taxon>Fungi incertae sedis</taxon>
        <taxon>Mucoromycota</taxon>
        <taxon>Glomeromycotina</taxon>
        <taxon>Glomeromycetes</taxon>
        <taxon>Diversisporales</taxon>
        <taxon>Gigasporaceae</taxon>
        <taxon>Racocetra</taxon>
    </lineage>
</organism>
<evidence type="ECO:0000313" key="2">
    <source>
        <dbReference type="Proteomes" id="UP000789920"/>
    </source>
</evidence>
<sequence length="190" mass="21795">MNSTPSVTPSSSEKSSVLSSNLTQSSITSYTSVSNFELTSDEFSDISDITDIDDSEEIDEIDADLSCPECSRPRTNDRWCNFCESQKFSNNFINWTSGNSYLDKIIRDTQFIATSKYDYLVWIDYSEFEDIEFLAKGGYGEVYYGIWIYGPNKVLIYEEEKCKWKKEAKTPVALKRLHNSENVTADFIDE</sequence>
<proteinExistence type="predicted"/>
<evidence type="ECO:0000313" key="1">
    <source>
        <dbReference type="EMBL" id="CAG8757129.1"/>
    </source>
</evidence>
<name>A0ACA9QL33_9GLOM</name>
<dbReference type="EMBL" id="CAJVQC010034717">
    <property type="protein sequence ID" value="CAG8757129.1"/>
    <property type="molecule type" value="Genomic_DNA"/>
</dbReference>